<feature type="region of interest" description="Disordered" evidence="2">
    <location>
        <begin position="616"/>
        <end position="662"/>
    </location>
</feature>
<sequence length="749" mass="83645">MKAPMGPPPPPPRNPYPPTSSAEPQTNSPIDPPTSAPVKLSMGPPPPKNPNPMKPDPNIEEAMDIGTTDQQQLKQSNLEDKMVNKSSFDSATKESSGVAVPYTIPPWSAPPSHPFFLEVLKEGAIIDQIDVSEKGAYMFGRVELCDFILEHPTISRFHAVIQFKQNGDAYLYDIGSTHGTFINKNQAKKKVYTELHVGDVIRFGHSSRLYVFQGPSELMPPEGDLEKIRNAKTREEMQDREASLLRAKREASLDDGISWGVAEDAIAEDEEDTEEVTWQNHKGQLTERQEKTREKIIKRTQKIANMKKEIDAIRSKDISQGGLTQGQQTQIARNEQRISQIFEELESLEETLNDSIRESLDARAGKNCGKRKGDAEEDDEILSDDDDFYDRTKKVLPSQKVDAPQVIETAETLLEKKDAIMIEMKEKRNLLQKEKGVAPEKEKESVPGDSLDAYMIGLSSQIELDAKMLLQKDLSGLQSELDRVLYLLKIADPTGEAAKRKELKDQAPKPVESKPIQPKLGANRQSSTEQKKSLTVSEPNEENPEAVKPLSEIPVVENKVADGEEIKGEVFSVTKPRWLGATREVDMKEEKQQEIPLDTSFSDNFVDYKDRKKALSTVGSKEAKEESEIESAGPGLIIRKRKQVEESDGGYDKSSGILTSSSNYTDKMAAESEANLLKHNLGRFTLDSNEQSESTDNGTHSKKEKAKSRRVLGPEKPAFLDSNQNYESWIPPEGQSGDGRTHLNDRYGY</sequence>
<reference evidence="4 5" key="1">
    <citation type="submission" date="2024-01" db="EMBL/GenBank/DDBJ databases">
        <title>Genome assemblies of Stephania.</title>
        <authorList>
            <person name="Yang L."/>
        </authorList>
    </citation>
    <scope>NUCLEOTIDE SEQUENCE [LARGE SCALE GENOMIC DNA]</scope>
    <source>
        <strain evidence="4">YNDBR</strain>
        <tissue evidence="4">Leaf</tissue>
    </source>
</reference>
<feature type="compositionally biased region" description="Basic and acidic residues" evidence="2">
    <location>
        <begin position="739"/>
        <end position="749"/>
    </location>
</feature>
<keyword evidence="1" id="KW-0175">Coiled coil</keyword>
<dbReference type="InterPro" id="IPR050923">
    <property type="entry name" value="Cell_Proc_Reg/RNA_Proc"/>
</dbReference>
<proteinExistence type="predicted"/>
<keyword evidence="5" id="KW-1185">Reference proteome</keyword>
<feature type="region of interest" description="Disordered" evidence="2">
    <location>
        <begin position="497"/>
        <end position="550"/>
    </location>
</feature>
<feature type="compositionally biased region" description="Polar residues" evidence="2">
    <location>
        <begin position="523"/>
        <end position="538"/>
    </location>
</feature>
<dbReference type="CDD" id="cd22677">
    <property type="entry name" value="FHA_Kanadaptin"/>
    <property type="match status" value="1"/>
</dbReference>
<feature type="compositionally biased region" description="Pro residues" evidence="2">
    <location>
        <begin position="43"/>
        <end position="55"/>
    </location>
</feature>
<dbReference type="Proteomes" id="UP001420932">
    <property type="component" value="Unassembled WGS sequence"/>
</dbReference>
<dbReference type="AlphaFoldDB" id="A0AAP0I366"/>
<gene>
    <name evidence="4" type="ORF">Syun_023112</name>
</gene>
<feature type="region of interest" description="Disordered" evidence="2">
    <location>
        <begin position="1"/>
        <end position="74"/>
    </location>
</feature>
<evidence type="ECO:0000313" key="4">
    <source>
        <dbReference type="EMBL" id="KAK9107101.1"/>
    </source>
</evidence>
<protein>
    <recommendedName>
        <fullName evidence="3">FHA domain-containing protein</fullName>
    </recommendedName>
</protein>
<dbReference type="FunFam" id="2.60.200.20:FF:000053">
    <property type="entry name" value="Os06g0275900 protein"/>
    <property type="match status" value="1"/>
</dbReference>
<evidence type="ECO:0000259" key="3">
    <source>
        <dbReference type="PROSITE" id="PS50006"/>
    </source>
</evidence>
<dbReference type="Pfam" id="PF00498">
    <property type="entry name" value="FHA"/>
    <property type="match status" value="1"/>
</dbReference>
<organism evidence="4 5">
    <name type="scientific">Stephania yunnanensis</name>
    <dbReference type="NCBI Taxonomy" id="152371"/>
    <lineage>
        <taxon>Eukaryota</taxon>
        <taxon>Viridiplantae</taxon>
        <taxon>Streptophyta</taxon>
        <taxon>Embryophyta</taxon>
        <taxon>Tracheophyta</taxon>
        <taxon>Spermatophyta</taxon>
        <taxon>Magnoliopsida</taxon>
        <taxon>Ranunculales</taxon>
        <taxon>Menispermaceae</taxon>
        <taxon>Menispermoideae</taxon>
        <taxon>Cissampelideae</taxon>
        <taxon>Stephania</taxon>
    </lineage>
</organism>
<accession>A0AAP0I366</accession>
<dbReference type="EMBL" id="JBBNAF010000010">
    <property type="protein sequence ID" value="KAK9107101.1"/>
    <property type="molecule type" value="Genomic_DNA"/>
</dbReference>
<feature type="compositionally biased region" description="Polar residues" evidence="2">
    <location>
        <begin position="686"/>
        <end position="698"/>
    </location>
</feature>
<evidence type="ECO:0000313" key="5">
    <source>
        <dbReference type="Proteomes" id="UP001420932"/>
    </source>
</evidence>
<feature type="compositionally biased region" description="Basic and acidic residues" evidence="2">
    <location>
        <begin position="497"/>
        <end position="507"/>
    </location>
</feature>
<feature type="domain" description="FHA" evidence="3">
    <location>
        <begin position="137"/>
        <end position="187"/>
    </location>
</feature>
<dbReference type="InterPro" id="IPR000253">
    <property type="entry name" value="FHA_dom"/>
</dbReference>
<evidence type="ECO:0000256" key="1">
    <source>
        <dbReference type="SAM" id="Coils"/>
    </source>
</evidence>
<dbReference type="SUPFAM" id="SSF49879">
    <property type="entry name" value="SMAD/FHA domain"/>
    <property type="match status" value="1"/>
</dbReference>
<name>A0AAP0I366_9MAGN</name>
<dbReference type="InterPro" id="IPR008984">
    <property type="entry name" value="SMAD_FHA_dom_sf"/>
</dbReference>
<feature type="compositionally biased region" description="Polar residues" evidence="2">
    <location>
        <begin position="19"/>
        <end position="29"/>
    </location>
</feature>
<evidence type="ECO:0000256" key="2">
    <source>
        <dbReference type="SAM" id="MobiDB-lite"/>
    </source>
</evidence>
<dbReference type="PROSITE" id="PS50006">
    <property type="entry name" value="FHA_DOMAIN"/>
    <property type="match status" value="1"/>
</dbReference>
<dbReference type="PANTHER" id="PTHR23308">
    <property type="entry name" value="NUCLEAR INHIBITOR OF PROTEIN PHOSPHATASE-1"/>
    <property type="match status" value="1"/>
</dbReference>
<dbReference type="SMART" id="SM00240">
    <property type="entry name" value="FHA"/>
    <property type="match status" value="1"/>
</dbReference>
<feature type="coiled-coil region" evidence="1">
    <location>
        <begin position="331"/>
        <end position="358"/>
    </location>
</feature>
<dbReference type="Gene3D" id="2.60.200.20">
    <property type="match status" value="1"/>
</dbReference>
<feature type="compositionally biased region" description="Pro residues" evidence="2">
    <location>
        <begin position="1"/>
        <end position="18"/>
    </location>
</feature>
<feature type="region of interest" description="Disordered" evidence="2">
    <location>
        <begin position="268"/>
        <end position="289"/>
    </location>
</feature>
<feature type="region of interest" description="Disordered" evidence="2">
    <location>
        <begin position="681"/>
        <end position="749"/>
    </location>
</feature>
<comment type="caution">
    <text evidence="4">The sequence shown here is derived from an EMBL/GenBank/DDBJ whole genome shotgun (WGS) entry which is preliminary data.</text>
</comment>
<feature type="compositionally biased region" description="Basic residues" evidence="2">
    <location>
        <begin position="700"/>
        <end position="710"/>
    </location>
</feature>